<comment type="caution">
    <text evidence="2">The sequence shown here is derived from an EMBL/GenBank/DDBJ whole genome shotgun (WGS) entry which is preliminary data.</text>
</comment>
<name>A0A8S1HNT5_9PELO</name>
<gene>
    <name evidence="2" type="ORF">CAUJ_LOCUS13573</name>
</gene>
<proteinExistence type="predicted"/>
<accession>A0A8S1HNT5</accession>
<dbReference type="Proteomes" id="UP000835052">
    <property type="component" value="Unassembled WGS sequence"/>
</dbReference>
<feature type="transmembrane region" description="Helical" evidence="1">
    <location>
        <begin position="2168"/>
        <end position="2187"/>
    </location>
</feature>
<dbReference type="EMBL" id="CAJGYM010000101">
    <property type="protein sequence ID" value="CAD6197664.1"/>
    <property type="molecule type" value="Genomic_DNA"/>
</dbReference>
<reference evidence="2" key="1">
    <citation type="submission" date="2020-10" db="EMBL/GenBank/DDBJ databases">
        <authorList>
            <person name="Kikuchi T."/>
        </authorList>
    </citation>
    <scope>NUCLEOTIDE SEQUENCE</scope>
    <source>
        <strain evidence="2">NKZ352</strain>
    </source>
</reference>
<protein>
    <submittedName>
        <fullName evidence="2">Uncharacterized protein</fullName>
    </submittedName>
</protein>
<evidence type="ECO:0000313" key="3">
    <source>
        <dbReference type="Proteomes" id="UP000835052"/>
    </source>
</evidence>
<sequence>MQPASSAGLVLVLNPSQSHFPTHLPELINSTGSPSASEPCLTDPRRVGSGVICPPAPPLSSSAIVLLPYLHVVSPAPNLRGQQPLFTVLKPMPHHFRLLYRFQMRLGVFLLAAFAAGCCASTSETPECIVGNALVRSGIVESKSVESRVCDGLCRKQSIQDGATTLVLFSCEDNKMEVWLNSDQSCSESKLENSCFCRGQECNKLSLPEQIPEPTSVDLANNIACFTGFAANNSFSQGTTIRCAPGNACIKLNGTYQNFDAEIYACMPAAVCTNLLGDPNTSGTKCASLQGSPIQGCCCYDADCTTLVSPGITVPTPGPIGGNNIQCYQGVAINGVPMYNGTFNQCQGECGSVRIRSTLNGQNIWGEVFSCDPVSIFSNLNIDNQCRTIDSTNVTGIPTALITGCACNTDKCLDPTAFPPVYPVRQLKCAVGLYNGSTWLGAEMGCDGRCGRLAFKFNGQNVKYYTCAPYSICAGFGLESSEGLTYNPPQDEELEAYCCSAWNNCNVDEPSIARQVNNTAVSTVKYPILCYGGIWVNGVPITGSSYGLCQGECASANFMTTIGSVQHNATIYTCDPVTMCSSAGISNGCSSVFGVNACCCDSDTCLDPTRGAARPNLRCYAGISIPGASYNQGGDMFCDGWCGSLNATLNGNATTVYFCAPIDMCRFYGLGIGGANTCGSIVGADPPVTGCCCSDSDNCLAPPGVNVTAIPARVDPKIVCYEGLYINGNNATRPYYRICDGECVSMQMGGTINGTTHFATLYTCDPSSACASIGVRNNCSTIEPSLNVCCCDSDECIDPTVQRVPGRQLLCYVGVKSTYNNLSVGAEIACNGYCASISSHLGDGYDIVAFHCAPRSVCRSLGLDNSNNTLYLDRAVTASCCDSSNYCNTIGYNVNLTGLTVSQNEQPRACYQGIFVNSQPVSSAGWTACLGDCVAVNVNTTYNNQAITASLYTCDPTTVCRGLNATNRCTSIEPGYVEACCCDSDACLDPTVNPPRKPNGGDGNLCYVGVYSYDSSNNTILNAGGESYCAGTCASMTSKIGGNTVTAYACSPNYICSYLGLYDDCNSVDFDRTVSGCCCTNGPNCNLDQVSPRPPPTPRGIRRREFPITCPAGIVINNVSVTPLEFQVCNGDCASITINGTIGSTPHIATLFSCDPSNVCQQLNLTNNCGSPEPGLTGCCCNTDACLDPRRGKYVPTPPLTCYVGIYSEFNPALRTGAEIPCSGKCAQLNTTVGTDNAHVFACVPHSVCRSLELYDTCSRLGYPYLEFDACCCDNYDNCNVGLVGMNDRINTSIPITPLDDFPISCYSGLFINGTAYSSAGWTTCQGECASISMTAQINNIYATATLYTCDPTLVCRTLGIVNNCTTLENGVTGCCCNTGGCLDPSKFPPRTPGNPLLCYAGIQSNYTVNGAPLSVGSDVVCSGKCSSLSGMINGYMVNSYHCVPSSICRGLELYDSCKTIPGDRAITGCCCDNVNNCNINGTNIVPAPPGPNVDYTVACYSGVYVNGVAATDISVSACQGQCASISLTTSYMGQNGTAVLYGCDPTAVCGALGMTNGCANPEPGVRGCCCNSDLCLDPTKGVITPASRRVCYAGIYYQNKAQGGEVDCDGTCASLNANINGDPVTVFACVPRLVCSKLEIYDACKTMQLDRAVTGCCCENGDNCNINLAGFNGTITPTRKPTNRGDYPITCYSGVQFNTTSTNFVWGADAGWQACQGSCASVSLTTTFNNTLTTATIYSCDPVDVCVSLNVYNNCSTIENGLTGCCCQTDACLDPTKTPPKTPGNPLMCYVGIKSVGPQNINVGAETFCWDGQCASLNGQVGQNNVTVYSCVSNLVCKTLQIFDTCAQMPLDRDITACCCDNYNNCNVKNDSSITIGPVTPFGDFPIACFQGLVANGNPVTPLALSQCWGQCASINITTTLNNGTNTATLYTCDPTAVCQQLNMTNGCATPEPGITGCCCDSDACINPYTNTYPGPLACYVGAYTADGKINAGATVPCDGYCGSINTTYNGVLYKTYHCVPKTICHTLEVNNVYRTISTDRDITAYCCTTGTNCHVTEPAVKAGNVTYPDPNTKVVACLSSIYLNGASVTGDVYTGCRGSCASITYNTTLNGAPNVATLYTCDPTSVCSAMNLQNNCVTLDAGLSGCCCNSDVCVAPGLTPAPGGSASGLGAALFTALVAVYIALWQQ</sequence>
<keyword evidence="1" id="KW-0812">Transmembrane</keyword>
<dbReference type="InterPro" id="IPR002603">
    <property type="entry name" value="ET_repeat"/>
</dbReference>
<evidence type="ECO:0000313" key="2">
    <source>
        <dbReference type="EMBL" id="CAD6197664.1"/>
    </source>
</evidence>
<keyword evidence="1" id="KW-1133">Transmembrane helix</keyword>
<evidence type="ECO:0000256" key="1">
    <source>
        <dbReference type="SAM" id="Phobius"/>
    </source>
</evidence>
<keyword evidence="1" id="KW-0472">Membrane</keyword>
<organism evidence="2 3">
    <name type="scientific">Caenorhabditis auriculariae</name>
    <dbReference type="NCBI Taxonomy" id="2777116"/>
    <lineage>
        <taxon>Eukaryota</taxon>
        <taxon>Metazoa</taxon>
        <taxon>Ecdysozoa</taxon>
        <taxon>Nematoda</taxon>
        <taxon>Chromadorea</taxon>
        <taxon>Rhabditida</taxon>
        <taxon>Rhabditina</taxon>
        <taxon>Rhabditomorpha</taxon>
        <taxon>Rhabditoidea</taxon>
        <taxon>Rhabditidae</taxon>
        <taxon>Peloderinae</taxon>
        <taxon>Caenorhabditis</taxon>
    </lineage>
</organism>
<dbReference type="OrthoDB" id="5803891at2759"/>
<keyword evidence="3" id="KW-1185">Reference proteome</keyword>
<dbReference type="Pfam" id="PF01684">
    <property type="entry name" value="ET"/>
    <property type="match status" value="20"/>
</dbReference>